<keyword evidence="1" id="KW-0175">Coiled coil</keyword>
<evidence type="ECO:0000313" key="3">
    <source>
        <dbReference type="EMBL" id="AUX25948.1"/>
    </source>
</evidence>
<feature type="region of interest" description="Disordered" evidence="2">
    <location>
        <begin position="232"/>
        <end position="293"/>
    </location>
</feature>
<dbReference type="PROSITE" id="PS51257">
    <property type="entry name" value="PROKAR_LIPOPROTEIN"/>
    <property type="match status" value="1"/>
</dbReference>
<dbReference type="EMBL" id="CP012670">
    <property type="protein sequence ID" value="AUX25948.1"/>
    <property type="molecule type" value="Genomic_DNA"/>
</dbReference>
<name>A0A4P2Q9P5_SORCE</name>
<proteinExistence type="predicted"/>
<accession>A0A4P2Q9P5</accession>
<dbReference type="AlphaFoldDB" id="A0A4P2Q9P5"/>
<feature type="coiled-coil region" evidence="1">
    <location>
        <begin position="149"/>
        <end position="207"/>
    </location>
</feature>
<evidence type="ECO:0000313" key="4">
    <source>
        <dbReference type="Proteomes" id="UP000295781"/>
    </source>
</evidence>
<sequence>MTGASTRARRLRLAALALVLGALHGPLLGGCAPRTSQLEQGRALRTGKPPYDELFEAARALREASLEAERRAGEARAELARALGVAPPAARDAAIEAARARAEELRASGVLLHVELVPEARIVRARRGRRLGAEDRRVVEAMEASLQRALAASRELGELAKRAAELERQRAALAAGSTEALANDPRRREVERELEAAERVLAEAGALADRHAGSASKLALDLVLALDAGAHPTRRGAASRPPPRRPAGAAKAPPRRGSGRAPTPRPDPSPKEPPSPPAPPSPPQSPGVDDFDP</sequence>
<dbReference type="Proteomes" id="UP000295781">
    <property type="component" value="Chromosome"/>
</dbReference>
<feature type="coiled-coil region" evidence="1">
    <location>
        <begin position="51"/>
        <end position="78"/>
    </location>
</feature>
<feature type="compositionally biased region" description="Pro residues" evidence="2">
    <location>
        <begin position="263"/>
        <end position="285"/>
    </location>
</feature>
<organism evidence="3 4">
    <name type="scientific">Sorangium cellulosum</name>
    <name type="common">Polyangium cellulosum</name>
    <dbReference type="NCBI Taxonomy" id="56"/>
    <lineage>
        <taxon>Bacteria</taxon>
        <taxon>Pseudomonadati</taxon>
        <taxon>Myxococcota</taxon>
        <taxon>Polyangia</taxon>
        <taxon>Polyangiales</taxon>
        <taxon>Polyangiaceae</taxon>
        <taxon>Sorangium</taxon>
    </lineage>
</organism>
<evidence type="ECO:0000256" key="2">
    <source>
        <dbReference type="SAM" id="MobiDB-lite"/>
    </source>
</evidence>
<reference evidence="3 4" key="1">
    <citation type="submission" date="2015-09" db="EMBL/GenBank/DDBJ databases">
        <title>Sorangium comparison.</title>
        <authorList>
            <person name="Zaburannyi N."/>
            <person name="Bunk B."/>
            <person name="Overmann J."/>
            <person name="Mueller R."/>
        </authorList>
    </citation>
    <scope>NUCLEOTIDE SEQUENCE [LARGE SCALE GENOMIC DNA]</scope>
    <source>
        <strain evidence="3 4">So ceGT47</strain>
    </source>
</reference>
<gene>
    <name evidence="3" type="ORF">SOCEGT47_065010</name>
</gene>
<evidence type="ECO:0000256" key="1">
    <source>
        <dbReference type="SAM" id="Coils"/>
    </source>
</evidence>
<protein>
    <submittedName>
        <fullName evidence="3">Uncharacterized protein</fullName>
    </submittedName>
</protein>